<gene>
    <name evidence="2" type="ORF">DK847_01450</name>
</gene>
<keyword evidence="3" id="KW-1185">Reference proteome</keyword>
<dbReference type="RefSeq" id="WP_111195831.1">
    <property type="nucleotide sequence ID" value="NZ_QKVK01000001.1"/>
</dbReference>
<protein>
    <recommendedName>
        <fullName evidence="4">Antifreeze protein</fullName>
    </recommendedName>
</protein>
<evidence type="ECO:0000256" key="1">
    <source>
        <dbReference type="SAM" id="SignalP"/>
    </source>
</evidence>
<dbReference type="Proteomes" id="UP000248795">
    <property type="component" value="Unassembled WGS sequence"/>
</dbReference>
<organism evidence="2 3">
    <name type="scientific">Aestuariivirga litoralis</name>
    <dbReference type="NCBI Taxonomy" id="2650924"/>
    <lineage>
        <taxon>Bacteria</taxon>
        <taxon>Pseudomonadati</taxon>
        <taxon>Pseudomonadota</taxon>
        <taxon>Alphaproteobacteria</taxon>
        <taxon>Hyphomicrobiales</taxon>
        <taxon>Aestuariivirgaceae</taxon>
        <taxon>Aestuariivirga</taxon>
    </lineage>
</organism>
<evidence type="ECO:0008006" key="4">
    <source>
        <dbReference type="Google" id="ProtNLM"/>
    </source>
</evidence>
<dbReference type="AlphaFoldDB" id="A0A2W2BE21"/>
<comment type="caution">
    <text evidence="2">The sequence shown here is derived from an EMBL/GenBank/DDBJ whole genome shotgun (WGS) entry which is preliminary data.</text>
</comment>
<proteinExistence type="predicted"/>
<evidence type="ECO:0000313" key="3">
    <source>
        <dbReference type="Proteomes" id="UP000248795"/>
    </source>
</evidence>
<accession>A0A2W2BE21</accession>
<keyword evidence="1" id="KW-0732">Signal</keyword>
<evidence type="ECO:0000313" key="2">
    <source>
        <dbReference type="EMBL" id="PZF78504.1"/>
    </source>
</evidence>
<feature type="signal peptide" evidence="1">
    <location>
        <begin position="1"/>
        <end position="19"/>
    </location>
</feature>
<dbReference type="EMBL" id="QKVK01000001">
    <property type="protein sequence ID" value="PZF78504.1"/>
    <property type="molecule type" value="Genomic_DNA"/>
</dbReference>
<reference evidence="3" key="1">
    <citation type="submission" date="2018-06" db="EMBL/GenBank/DDBJ databases">
        <title>Aestuariibacter litoralis strain KCTC 52945T.</title>
        <authorList>
            <person name="Li X."/>
            <person name="Salam N."/>
            <person name="Li J.-L."/>
            <person name="Chen Y.-M."/>
            <person name="Yang Z.-W."/>
            <person name="Zhang L.-Y."/>
            <person name="Han M.-X."/>
            <person name="Xiao M."/>
            <person name="Li W.-J."/>
        </authorList>
    </citation>
    <scope>NUCLEOTIDE SEQUENCE [LARGE SCALE GENOMIC DNA]</scope>
    <source>
        <strain evidence="3">KCTC 52945</strain>
    </source>
</reference>
<feature type="chain" id="PRO_5016153151" description="Antifreeze protein" evidence="1">
    <location>
        <begin position="20"/>
        <end position="120"/>
    </location>
</feature>
<name>A0A2W2BE21_9HYPH</name>
<sequence length="120" mass="13539">MLKSLLIAGSVAISALAMASGADARARVGIYFGVPFYDYQVGPGWRYYDGYGWYDYGRYGTFRKRGMSCGEARRLVDRSGYDRVRTVECSGRTYTFRALNRKGRLVTVYVNSRTGGLWRG</sequence>